<evidence type="ECO:0000256" key="7">
    <source>
        <dbReference type="ARBA" id="ARBA00022729"/>
    </source>
</evidence>
<keyword evidence="4" id="KW-0245">EGF-like domain</keyword>
<dbReference type="AlphaFoldDB" id="A0A835IRB5"/>
<keyword evidence="12 20" id="KW-0472">Membrane</keyword>
<evidence type="ECO:0000256" key="6">
    <source>
        <dbReference type="ARBA" id="ARBA00022692"/>
    </source>
</evidence>
<keyword evidence="14" id="KW-0675">Receptor</keyword>
<proteinExistence type="predicted"/>
<dbReference type="InterPro" id="IPR011009">
    <property type="entry name" value="Kinase-like_dom_sf"/>
</dbReference>
<protein>
    <recommendedName>
        <fullName evidence="2">non-specific serine/threonine protein kinase</fullName>
        <ecNumber evidence="2">2.7.11.1</ecNumber>
    </recommendedName>
</protein>
<feature type="transmembrane region" description="Helical" evidence="20">
    <location>
        <begin position="264"/>
        <end position="284"/>
    </location>
</feature>
<dbReference type="PANTHER" id="PTHR27009">
    <property type="entry name" value="RUST RESISTANCE KINASE LR10-RELATED"/>
    <property type="match status" value="1"/>
</dbReference>
<dbReference type="SUPFAM" id="SSF56112">
    <property type="entry name" value="Protein kinase-like (PK-like)"/>
    <property type="match status" value="1"/>
</dbReference>
<comment type="catalytic activity">
    <reaction evidence="16">
        <text>L-threonyl-[protein] + ATP = O-phospho-L-threonyl-[protein] + ADP + H(+)</text>
        <dbReference type="Rhea" id="RHEA:46608"/>
        <dbReference type="Rhea" id="RHEA-COMP:11060"/>
        <dbReference type="Rhea" id="RHEA-COMP:11605"/>
        <dbReference type="ChEBI" id="CHEBI:15378"/>
        <dbReference type="ChEBI" id="CHEBI:30013"/>
        <dbReference type="ChEBI" id="CHEBI:30616"/>
        <dbReference type="ChEBI" id="CHEBI:61977"/>
        <dbReference type="ChEBI" id="CHEBI:456216"/>
        <dbReference type="EC" id="2.7.11.1"/>
    </reaction>
</comment>
<evidence type="ECO:0000256" key="16">
    <source>
        <dbReference type="ARBA" id="ARBA00047899"/>
    </source>
</evidence>
<evidence type="ECO:0000256" key="18">
    <source>
        <dbReference type="PROSITE-ProRule" id="PRU10141"/>
    </source>
</evidence>
<dbReference type="GO" id="GO:0004674">
    <property type="term" value="F:protein serine/threonine kinase activity"/>
    <property type="evidence" value="ECO:0007669"/>
    <property type="project" value="UniProtKB-KW"/>
</dbReference>
<dbReference type="Pfam" id="PF00069">
    <property type="entry name" value="Pkinase"/>
    <property type="match status" value="1"/>
</dbReference>
<dbReference type="InterPro" id="IPR017441">
    <property type="entry name" value="Protein_kinase_ATP_BS"/>
</dbReference>
<dbReference type="InterPro" id="IPR045874">
    <property type="entry name" value="LRK10/LRL21-25-like"/>
</dbReference>
<keyword evidence="13" id="KW-1015">Disulfide bond</keyword>
<dbReference type="Pfam" id="PF07714">
    <property type="entry name" value="PK_Tyr_Ser-Thr"/>
    <property type="match status" value="1"/>
</dbReference>
<name>A0A835IRB5_9MAGN</name>
<dbReference type="Gene3D" id="3.30.200.20">
    <property type="entry name" value="Phosphorylase Kinase, domain 1"/>
    <property type="match status" value="1"/>
</dbReference>
<evidence type="ECO:0000256" key="9">
    <source>
        <dbReference type="ARBA" id="ARBA00022777"/>
    </source>
</evidence>
<reference evidence="23 24" key="1">
    <citation type="submission" date="2020-10" db="EMBL/GenBank/DDBJ databases">
        <title>The Coptis chinensis genome and diversification of protoberbering-type alkaloids.</title>
        <authorList>
            <person name="Wang B."/>
            <person name="Shu S."/>
            <person name="Song C."/>
            <person name="Liu Y."/>
        </authorList>
    </citation>
    <scope>NUCLEOTIDE SEQUENCE [LARGE SCALE GENOMIC DNA]</scope>
    <source>
        <strain evidence="23">HL-2020</strain>
        <tissue evidence="23">Leaf</tissue>
    </source>
</reference>
<dbReference type="InterPro" id="IPR000719">
    <property type="entry name" value="Prot_kinase_dom"/>
</dbReference>
<dbReference type="InterPro" id="IPR001245">
    <property type="entry name" value="Ser-Thr/Tyr_kinase_cat_dom"/>
</dbReference>
<evidence type="ECO:0000256" key="11">
    <source>
        <dbReference type="ARBA" id="ARBA00022989"/>
    </source>
</evidence>
<dbReference type="GO" id="GO:0016020">
    <property type="term" value="C:membrane"/>
    <property type="evidence" value="ECO:0007669"/>
    <property type="project" value="UniProtKB-SubCell"/>
</dbReference>
<keyword evidence="24" id="KW-1185">Reference proteome</keyword>
<feature type="signal peptide" evidence="21">
    <location>
        <begin position="1"/>
        <end position="27"/>
    </location>
</feature>
<evidence type="ECO:0000256" key="5">
    <source>
        <dbReference type="ARBA" id="ARBA00022679"/>
    </source>
</evidence>
<sequence>MFQLLTFAVVIIGLNGIILVTSDSCSAQFFVEYPFRLNSSDGVMSSDDARFGVTSIDDGYPGLVIKCIDTRRVLNISNHFYHVLEIDYSQKLVRIVDVDILEEPDCPHPRRNVSLQSTPYFHYNTESNVIFFYNCTNNTHTQIVEQPPLPCLDKYNNNTNKRSYAFTGGNLPVGFNRYITCSESVMVPFIYGSDDVYATVNVTKGLKRGFQLGWSTPSECQNCENTGGLCQYNSTGIRGCHCFLGKSMGTFCTGRTGVTFAGKFVIGVSTGVGGVVLLILLVLYRKIIFSSCYWWRSKTESSTNVEVFLENYGCLGLQRYTYSEVKKMTNSFKDTLGKGGYGCVFKGQLRDGRLVAVKVLSESKGNGEDFVNEVATIGRTNHVNVVSLLGFCTERTKRALVYEFMPNGSLERFIYKEKESSFTPLLGSEELYQIALGIARDEEFCPKISDFGMAKLCPTRDVSVVSMVGARGTIGYIAPEVYCRNFGGVSHKSDVYSYGMMVFEMIGGRKNINTKVENMSEIYFPQWVYNHLKPDFNIVGSCEMFEEERTKKMIVVALWCIQSHPTDRPSMTKVVEMLEGNNEDLEMPPNPFLHPPSQSSSSSS</sequence>
<keyword evidence="11 20" id="KW-1133">Transmembrane helix</keyword>
<evidence type="ECO:0000256" key="17">
    <source>
        <dbReference type="ARBA" id="ARBA00048679"/>
    </source>
</evidence>
<comment type="subcellular location">
    <subcellularLocation>
        <location evidence="1">Membrane</location>
        <topology evidence="1">Single-pass type I membrane protein</topology>
    </subcellularLocation>
</comment>
<evidence type="ECO:0000313" key="23">
    <source>
        <dbReference type="EMBL" id="KAF9622440.1"/>
    </source>
</evidence>
<keyword evidence="7 21" id="KW-0732">Signal</keyword>
<dbReference type="PROSITE" id="PS50011">
    <property type="entry name" value="PROTEIN_KINASE_DOM"/>
    <property type="match status" value="1"/>
</dbReference>
<feature type="chain" id="PRO_5032904501" description="non-specific serine/threonine protein kinase" evidence="21">
    <location>
        <begin position="28"/>
        <end position="604"/>
    </location>
</feature>
<dbReference type="Gene3D" id="1.10.510.10">
    <property type="entry name" value="Transferase(Phosphotransferase) domain 1"/>
    <property type="match status" value="1"/>
</dbReference>
<keyword evidence="8 18" id="KW-0547">Nucleotide-binding</keyword>
<dbReference type="GO" id="GO:0005524">
    <property type="term" value="F:ATP binding"/>
    <property type="evidence" value="ECO:0007669"/>
    <property type="project" value="UniProtKB-UniRule"/>
</dbReference>
<dbReference type="EC" id="2.7.11.1" evidence="2"/>
<evidence type="ECO:0000256" key="8">
    <source>
        <dbReference type="ARBA" id="ARBA00022741"/>
    </source>
</evidence>
<evidence type="ECO:0000256" key="2">
    <source>
        <dbReference type="ARBA" id="ARBA00012513"/>
    </source>
</evidence>
<evidence type="ECO:0000256" key="19">
    <source>
        <dbReference type="SAM" id="MobiDB-lite"/>
    </source>
</evidence>
<evidence type="ECO:0000256" key="10">
    <source>
        <dbReference type="ARBA" id="ARBA00022840"/>
    </source>
</evidence>
<keyword evidence="3" id="KW-0723">Serine/threonine-protein kinase</keyword>
<gene>
    <name evidence="23" type="ORF">IFM89_031243</name>
</gene>
<dbReference type="OrthoDB" id="544400at2759"/>
<comment type="catalytic activity">
    <reaction evidence="17">
        <text>L-seryl-[protein] + ATP = O-phospho-L-seryl-[protein] + ADP + H(+)</text>
        <dbReference type="Rhea" id="RHEA:17989"/>
        <dbReference type="Rhea" id="RHEA-COMP:9863"/>
        <dbReference type="Rhea" id="RHEA-COMP:11604"/>
        <dbReference type="ChEBI" id="CHEBI:15378"/>
        <dbReference type="ChEBI" id="CHEBI:29999"/>
        <dbReference type="ChEBI" id="CHEBI:30616"/>
        <dbReference type="ChEBI" id="CHEBI:83421"/>
        <dbReference type="ChEBI" id="CHEBI:456216"/>
        <dbReference type="EC" id="2.7.11.1"/>
    </reaction>
</comment>
<keyword evidence="15" id="KW-0325">Glycoprotein</keyword>
<evidence type="ECO:0000256" key="13">
    <source>
        <dbReference type="ARBA" id="ARBA00023157"/>
    </source>
</evidence>
<organism evidence="23 24">
    <name type="scientific">Coptis chinensis</name>
    <dbReference type="NCBI Taxonomy" id="261450"/>
    <lineage>
        <taxon>Eukaryota</taxon>
        <taxon>Viridiplantae</taxon>
        <taxon>Streptophyta</taxon>
        <taxon>Embryophyta</taxon>
        <taxon>Tracheophyta</taxon>
        <taxon>Spermatophyta</taxon>
        <taxon>Magnoliopsida</taxon>
        <taxon>Ranunculales</taxon>
        <taxon>Ranunculaceae</taxon>
        <taxon>Coptidoideae</taxon>
        <taxon>Coptis</taxon>
    </lineage>
</organism>
<feature type="domain" description="Protein kinase" evidence="22">
    <location>
        <begin position="330"/>
        <end position="593"/>
    </location>
</feature>
<feature type="binding site" evidence="18">
    <location>
        <position position="358"/>
    </location>
    <ligand>
        <name>ATP</name>
        <dbReference type="ChEBI" id="CHEBI:30616"/>
    </ligand>
</feature>
<evidence type="ECO:0000256" key="15">
    <source>
        <dbReference type="ARBA" id="ARBA00023180"/>
    </source>
</evidence>
<accession>A0A835IRB5</accession>
<evidence type="ECO:0000256" key="21">
    <source>
        <dbReference type="SAM" id="SignalP"/>
    </source>
</evidence>
<dbReference type="InterPro" id="IPR032872">
    <property type="entry name" value="WAK_assoc_C"/>
</dbReference>
<evidence type="ECO:0000256" key="20">
    <source>
        <dbReference type="SAM" id="Phobius"/>
    </source>
</evidence>
<keyword evidence="6 20" id="KW-0812">Transmembrane</keyword>
<evidence type="ECO:0000313" key="24">
    <source>
        <dbReference type="Proteomes" id="UP000631114"/>
    </source>
</evidence>
<dbReference type="FunFam" id="3.30.200.20:FF:000059">
    <property type="entry name" value="S-receptor-like serine/threonine-protein kinase"/>
    <property type="match status" value="1"/>
</dbReference>
<feature type="region of interest" description="Disordered" evidence="19">
    <location>
        <begin position="584"/>
        <end position="604"/>
    </location>
</feature>
<dbReference type="Pfam" id="PF14380">
    <property type="entry name" value="WAK_assoc"/>
    <property type="match status" value="1"/>
</dbReference>
<dbReference type="Proteomes" id="UP000631114">
    <property type="component" value="Unassembled WGS sequence"/>
</dbReference>
<comment type="caution">
    <text evidence="23">The sequence shown here is derived from an EMBL/GenBank/DDBJ whole genome shotgun (WGS) entry which is preliminary data.</text>
</comment>
<keyword evidence="10 18" id="KW-0067">ATP-binding</keyword>
<dbReference type="EMBL" id="JADFTS010000002">
    <property type="protein sequence ID" value="KAF9622440.1"/>
    <property type="molecule type" value="Genomic_DNA"/>
</dbReference>
<evidence type="ECO:0000256" key="4">
    <source>
        <dbReference type="ARBA" id="ARBA00022536"/>
    </source>
</evidence>
<evidence type="ECO:0000259" key="22">
    <source>
        <dbReference type="PROSITE" id="PS50011"/>
    </source>
</evidence>
<keyword evidence="5" id="KW-0808">Transferase</keyword>
<dbReference type="PROSITE" id="PS00107">
    <property type="entry name" value="PROTEIN_KINASE_ATP"/>
    <property type="match status" value="1"/>
</dbReference>
<evidence type="ECO:0000256" key="3">
    <source>
        <dbReference type="ARBA" id="ARBA00022527"/>
    </source>
</evidence>
<keyword evidence="9" id="KW-0418">Kinase</keyword>
<evidence type="ECO:0000256" key="12">
    <source>
        <dbReference type="ARBA" id="ARBA00023136"/>
    </source>
</evidence>
<evidence type="ECO:0000256" key="14">
    <source>
        <dbReference type="ARBA" id="ARBA00023170"/>
    </source>
</evidence>
<evidence type="ECO:0000256" key="1">
    <source>
        <dbReference type="ARBA" id="ARBA00004479"/>
    </source>
</evidence>